<dbReference type="InterPro" id="IPR036259">
    <property type="entry name" value="MFS_trans_sf"/>
</dbReference>
<feature type="transmembrane region" description="Helical" evidence="4">
    <location>
        <begin position="276"/>
        <end position="293"/>
    </location>
</feature>
<dbReference type="PROSITE" id="PS50850">
    <property type="entry name" value="MFS"/>
    <property type="match status" value="1"/>
</dbReference>
<proteinExistence type="predicted"/>
<dbReference type="SUPFAM" id="SSF103473">
    <property type="entry name" value="MFS general substrate transporter"/>
    <property type="match status" value="1"/>
</dbReference>
<evidence type="ECO:0000256" key="4">
    <source>
        <dbReference type="SAM" id="Phobius"/>
    </source>
</evidence>
<feature type="transmembrane region" description="Helical" evidence="4">
    <location>
        <begin position="176"/>
        <end position="197"/>
    </location>
</feature>
<evidence type="ECO:0000259" key="5">
    <source>
        <dbReference type="PROSITE" id="PS50850"/>
    </source>
</evidence>
<dbReference type="AlphaFoldDB" id="A0A0M3AQ92"/>
<keyword evidence="3 4" id="KW-0472">Membrane</keyword>
<accession>A0A0M3AQ92</accession>
<feature type="transmembrane region" description="Helical" evidence="4">
    <location>
        <begin position="209"/>
        <end position="230"/>
    </location>
</feature>
<evidence type="ECO:0000313" key="6">
    <source>
        <dbReference type="EMBL" id="KKW92005.1"/>
    </source>
</evidence>
<evidence type="ECO:0000256" key="1">
    <source>
        <dbReference type="ARBA" id="ARBA00022692"/>
    </source>
</evidence>
<dbReference type="Pfam" id="PF07690">
    <property type="entry name" value="MFS_1"/>
    <property type="match status" value="1"/>
</dbReference>
<dbReference type="STRING" id="56193.YP76_13090"/>
<feature type="transmembrane region" description="Helical" evidence="4">
    <location>
        <begin position="341"/>
        <end position="359"/>
    </location>
</feature>
<evidence type="ECO:0000313" key="7">
    <source>
        <dbReference type="Proteomes" id="UP000033874"/>
    </source>
</evidence>
<feature type="transmembrane region" description="Helical" evidence="4">
    <location>
        <begin position="96"/>
        <end position="115"/>
    </location>
</feature>
<dbReference type="PANTHER" id="PTHR11360">
    <property type="entry name" value="MONOCARBOXYLATE TRANSPORTER"/>
    <property type="match status" value="1"/>
</dbReference>
<dbReference type="PATRIC" id="fig|56193.3.peg.2725"/>
<feature type="domain" description="Major facilitator superfamily (MFS) profile" evidence="5">
    <location>
        <begin position="52"/>
        <end position="454"/>
    </location>
</feature>
<feature type="transmembrane region" description="Helical" evidence="4">
    <location>
        <begin position="428"/>
        <end position="449"/>
    </location>
</feature>
<dbReference type="EMBL" id="LBIC01000005">
    <property type="protein sequence ID" value="KKW92005.1"/>
    <property type="molecule type" value="Genomic_DNA"/>
</dbReference>
<feature type="transmembrane region" description="Helical" evidence="4">
    <location>
        <begin position="122"/>
        <end position="139"/>
    </location>
</feature>
<keyword evidence="1 4" id="KW-0812">Transmembrane</keyword>
<feature type="transmembrane region" description="Helical" evidence="4">
    <location>
        <begin position="145"/>
        <end position="164"/>
    </location>
</feature>
<feature type="transmembrane region" description="Helical" evidence="4">
    <location>
        <begin position="52"/>
        <end position="76"/>
    </location>
</feature>
<dbReference type="PANTHER" id="PTHR11360:SF284">
    <property type="entry name" value="EG:103B4.3 PROTEIN-RELATED"/>
    <property type="match status" value="1"/>
</dbReference>
<keyword evidence="2 4" id="KW-1133">Transmembrane helix</keyword>
<sequence>MAPAFRAVWPVGANIRLRIFLQSTEGETPEIERVTDVSTTARLPIATVRRYAYLNVVASFLVWGFALAGISMMMPVMYDSIAKDTGWTLGQTTNFMVIKSLVSALTGLLVGPMFIKFGLKRVYIVSLAAIGLSTCLLYFAKTLPIYYGAAALSGFFSINCNIAFQVTLARWFSARLGSITGTALLGGAVAGAIIPLTTTYLVQQYGWHVTSGLAGLVVLVVLTTLVALLAHESPEVYGYTSDEIDPPKGSTQHAAPAVAGPPPGEDFNLMLRSPRFYVLLAAVFASGAFSNGINEHTALFLSHHADLSKYMAALGFTMVMVISALGKIAFGWVFDRISTRGVALCWLLCAVAVALAFPVAGPVTFITFTLFRGLAQGGVVVQQPILAKHMFGLRPVAQTIAFLMAAFHLGAATGIGLIGLGYDMTGGYTVPFIGVIVTALVASALALTFKPKYWVGYKGA</sequence>
<organism evidence="6 7">
    <name type="scientific">Sphingobium chungbukense</name>
    <dbReference type="NCBI Taxonomy" id="56193"/>
    <lineage>
        <taxon>Bacteria</taxon>
        <taxon>Pseudomonadati</taxon>
        <taxon>Pseudomonadota</taxon>
        <taxon>Alphaproteobacteria</taxon>
        <taxon>Sphingomonadales</taxon>
        <taxon>Sphingomonadaceae</taxon>
        <taxon>Sphingobium</taxon>
    </lineage>
</organism>
<protein>
    <recommendedName>
        <fullName evidence="5">Major facilitator superfamily (MFS) profile domain-containing protein</fullName>
    </recommendedName>
</protein>
<dbReference type="InterPro" id="IPR011701">
    <property type="entry name" value="MFS"/>
</dbReference>
<dbReference type="InterPro" id="IPR050327">
    <property type="entry name" value="Proton-linked_MCT"/>
</dbReference>
<keyword evidence="7" id="KW-1185">Reference proteome</keyword>
<dbReference type="Proteomes" id="UP000033874">
    <property type="component" value="Unassembled WGS sequence"/>
</dbReference>
<evidence type="ECO:0000256" key="3">
    <source>
        <dbReference type="ARBA" id="ARBA00023136"/>
    </source>
</evidence>
<name>A0A0M3AQ92_9SPHN</name>
<feature type="transmembrane region" description="Helical" evidence="4">
    <location>
        <begin position="399"/>
        <end position="422"/>
    </location>
</feature>
<evidence type="ECO:0000256" key="2">
    <source>
        <dbReference type="ARBA" id="ARBA00022989"/>
    </source>
</evidence>
<gene>
    <name evidence="6" type="ORF">YP76_13090</name>
</gene>
<reference evidence="6 7" key="1">
    <citation type="submission" date="2015-04" db="EMBL/GenBank/DDBJ databases">
        <title>Genome sequence of aromatic hydrocarbons-degrading Sphingobium chungbukense DJ77.</title>
        <authorList>
            <person name="Kim Y.-C."/>
            <person name="Chae J.-C."/>
        </authorList>
    </citation>
    <scope>NUCLEOTIDE SEQUENCE [LARGE SCALE GENOMIC DNA]</scope>
    <source>
        <strain evidence="6 7">DJ77</strain>
    </source>
</reference>
<dbReference type="InterPro" id="IPR020846">
    <property type="entry name" value="MFS_dom"/>
</dbReference>
<comment type="caution">
    <text evidence="6">The sequence shown here is derived from an EMBL/GenBank/DDBJ whole genome shotgun (WGS) entry which is preliminary data.</text>
</comment>
<feature type="transmembrane region" description="Helical" evidence="4">
    <location>
        <begin position="313"/>
        <end position="334"/>
    </location>
</feature>
<dbReference type="Gene3D" id="1.20.1250.20">
    <property type="entry name" value="MFS general substrate transporter like domains"/>
    <property type="match status" value="1"/>
</dbReference>
<dbReference type="GO" id="GO:0022857">
    <property type="term" value="F:transmembrane transporter activity"/>
    <property type="evidence" value="ECO:0007669"/>
    <property type="project" value="InterPro"/>
</dbReference>